<dbReference type="RefSeq" id="WP_083644514.1">
    <property type="nucleotide sequence ID" value="NZ_AMRU01000006.1"/>
</dbReference>
<dbReference type="STRING" id="1229726.GRFL_2062"/>
<reference evidence="1 2" key="1">
    <citation type="submission" date="2016-07" db="EMBL/GenBank/DDBJ databases">
        <title>Multi-omics approach to identify versatile polysaccharide utilization systems of a marine flavobacterium Gramella flava.</title>
        <authorList>
            <person name="Tang K."/>
        </authorList>
    </citation>
    <scope>NUCLEOTIDE SEQUENCE [LARGE SCALE GENOMIC DNA]</scope>
    <source>
        <strain evidence="1 2">JLT2011</strain>
    </source>
</reference>
<dbReference type="Gene3D" id="2.30.110.10">
    <property type="entry name" value="Electron Transport, Fmn-binding Protein, Chain A"/>
    <property type="match status" value="1"/>
</dbReference>
<evidence type="ECO:0000313" key="2">
    <source>
        <dbReference type="Proteomes" id="UP000186230"/>
    </source>
</evidence>
<dbReference type="EMBL" id="CP016359">
    <property type="protein sequence ID" value="APU68786.1"/>
    <property type="molecule type" value="Genomic_DNA"/>
</dbReference>
<gene>
    <name evidence="1" type="ORF">GRFL_2062</name>
</gene>
<dbReference type="PANTHER" id="PTHR34818">
    <property type="entry name" value="PROTEIN BLI-3"/>
    <property type="match status" value="1"/>
</dbReference>
<dbReference type="PANTHER" id="PTHR34818:SF1">
    <property type="entry name" value="PROTEIN BLI-3"/>
    <property type="match status" value="1"/>
</dbReference>
<organism evidence="1 2">
    <name type="scientific">Christiangramia flava JLT2011</name>
    <dbReference type="NCBI Taxonomy" id="1229726"/>
    <lineage>
        <taxon>Bacteria</taxon>
        <taxon>Pseudomonadati</taxon>
        <taxon>Bacteroidota</taxon>
        <taxon>Flavobacteriia</taxon>
        <taxon>Flavobacteriales</taxon>
        <taxon>Flavobacteriaceae</taxon>
        <taxon>Christiangramia</taxon>
    </lineage>
</organism>
<sequence length="167" mass="19054">MSTKNLYDAEAREKIKSIVEDSKTGMLVTKIGDKPLNAVPMYTKQVDDHGALWFLSRSDSEHNRNIEDDREVQLLYCNNADKEYISIFGEAFIETNKEVLDELYSKIDDAWFEQGKDDPALTGIKVNPSEAYYWDNKSNKYITLFKIGMAALSGERKDIGEKGKLNV</sequence>
<proteinExistence type="predicted"/>
<keyword evidence="2" id="KW-1185">Reference proteome</keyword>
<dbReference type="KEGG" id="gfl:GRFL_2062"/>
<dbReference type="AlphaFoldDB" id="A0A1L7I5C2"/>
<name>A0A1L7I5C2_9FLAO</name>
<dbReference type="InterPro" id="IPR052917">
    <property type="entry name" value="Stress-Dev_Protein"/>
</dbReference>
<dbReference type="SUPFAM" id="SSF50475">
    <property type="entry name" value="FMN-binding split barrel"/>
    <property type="match status" value="1"/>
</dbReference>
<dbReference type="OrthoDB" id="1432662at2"/>
<dbReference type="Proteomes" id="UP000186230">
    <property type="component" value="Chromosome"/>
</dbReference>
<dbReference type="InterPro" id="IPR038725">
    <property type="entry name" value="YdaG_split_barrel_FMN-bd"/>
</dbReference>
<protein>
    <submittedName>
        <fullName evidence="1">General stress protein 26</fullName>
    </submittedName>
</protein>
<evidence type="ECO:0000313" key="1">
    <source>
        <dbReference type="EMBL" id="APU68786.1"/>
    </source>
</evidence>
<accession>A0A1L7I5C2</accession>
<dbReference type="InterPro" id="IPR012349">
    <property type="entry name" value="Split_barrel_FMN-bd"/>
</dbReference>
<dbReference type="Pfam" id="PF16242">
    <property type="entry name" value="Pyrid_ox_like"/>
    <property type="match status" value="1"/>
</dbReference>